<name>A0A1L7X6K8_9HELO</name>
<feature type="compositionally biased region" description="Polar residues" evidence="2">
    <location>
        <begin position="48"/>
        <end position="57"/>
    </location>
</feature>
<feature type="region of interest" description="Disordered" evidence="2">
    <location>
        <begin position="2273"/>
        <end position="2294"/>
    </location>
</feature>
<dbReference type="Gene3D" id="1.20.1480.30">
    <property type="entry name" value="Designed four-helix bundle protein"/>
    <property type="match status" value="1"/>
</dbReference>
<feature type="region of interest" description="Disordered" evidence="2">
    <location>
        <begin position="154"/>
        <end position="399"/>
    </location>
</feature>
<reference evidence="3 4" key="1">
    <citation type="submission" date="2016-03" db="EMBL/GenBank/DDBJ databases">
        <authorList>
            <person name="Ploux O."/>
        </authorList>
    </citation>
    <scope>NUCLEOTIDE SEQUENCE [LARGE SCALE GENOMIC DNA]</scope>
    <source>
        <strain evidence="3 4">UAMH 11012</strain>
    </source>
</reference>
<feature type="coiled-coil region" evidence="1">
    <location>
        <begin position="1437"/>
        <end position="1749"/>
    </location>
</feature>
<feature type="compositionally biased region" description="Basic and acidic residues" evidence="2">
    <location>
        <begin position="2515"/>
        <end position="2540"/>
    </location>
</feature>
<feature type="region of interest" description="Disordered" evidence="2">
    <location>
        <begin position="426"/>
        <end position="548"/>
    </location>
</feature>
<dbReference type="PANTHER" id="PTHR23159:SF60">
    <property type="entry name" value="SPINDLE ASSEMBLY ABNORMAL PROTEIN 4"/>
    <property type="match status" value="1"/>
</dbReference>
<evidence type="ECO:0000313" key="3">
    <source>
        <dbReference type="EMBL" id="CZR60642.1"/>
    </source>
</evidence>
<feature type="coiled-coil region" evidence="1">
    <location>
        <begin position="2123"/>
        <end position="2255"/>
    </location>
</feature>
<dbReference type="EMBL" id="FJOG01000016">
    <property type="protein sequence ID" value="CZR60642.1"/>
    <property type="molecule type" value="Genomic_DNA"/>
</dbReference>
<evidence type="ECO:0000256" key="2">
    <source>
        <dbReference type="SAM" id="MobiDB-lite"/>
    </source>
</evidence>
<keyword evidence="1" id="KW-0175">Coiled coil</keyword>
<feature type="compositionally biased region" description="Basic residues" evidence="2">
    <location>
        <begin position="2468"/>
        <end position="2482"/>
    </location>
</feature>
<feature type="region of interest" description="Disordered" evidence="2">
    <location>
        <begin position="1"/>
        <end position="96"/>
    </location>
</feature>
<gene>
    <name evidence="3" type="ORF">PAC_10538</name>
</gene>
<sequence length="2555" mass="280719">MEDSQNPDQRPETPDPDRIGSLSTSNPPQIVITRSSTPPRPTRRRSSEISPKTLQVPSPSPPKAQWLRDAIRRGSHFEPSKDDTVAPLSFGKKDTSKGVEEDIVAPLSFGKKNVPKSLQEKLQTASTIPFELPDDPAVAPLSLIRKSSAEKSLDKLLSKFPKPPSSPPTGIQDSPNTIIKKLSKFAFPKRSTSPPKFGPFIVEIEKMAGGKGTSPSPSPPGSPSKPLVQTPARTPGGPPPTPPLTTPGGPLSAPSSGKTVGFTPPRTPGGASTSGTGALTPGTVGGSSTTGASTSPGKTNDSNDTEIVRTTPSPTASAGSADSEAIQAIRSGPGFSAENLSDVESDKSDTSEGSHTPPANDDTAGGLFNGRSKNHTKPLPGKVYVLSNDTSETPIQETVDILQNERESLARYQSDNVRFLAALKAAASKTAGGSGGPTPLPPSRKNSSDNSSGGNGSGEDNDDQDDENHGSERVKKLEEKEEGKVDDSDDNKKSPVDKSKVPEKGENNYDFAESSNEGSEEEDIQEPNYPGTKLPPGGKPGGPKWAMPPPLHLDVSAFRHAARDLDKDSECNAIVALATKAINAALDTSRDNPMEMKQHIVRLTELNITLNKNLMVQAKELKERRTDKQFSEADMKDYIDKIKQLETQTASLANDNNGLQAEIQKLKQDAATDKQQNDTLQTEKDGFKAELEKLKDEANGKIPQEQCEEEKAQFKRQLTAARTAIGSRDQSIAKLQGERNALAARILELNSAGKVRDLILENHKTRITAFDAEITELKERLRNSQYADDAEEKSIEARIDELEEFIQALDDTYLITNKDCEERTEEVANNLNLVIEGLHKHNADLEAGSFSGNSALDKLNKQINDLKNQLKTAHEKTLTTSECDAQKATLAADIEQLKQDIMDLKEQLSTAKTEKKSLGDDSKEKADRDAQITTLIAEIERLKQDIAALQAQIQTAGTENKSTQENNDKAQAVLQGEINTLRQQLIGLGSKTLTEDECAQKHKAEVEDLKAQIKKLETDMLGMISMDLAAEDLKKWQEDNKELGEENEQLRNLVEAAKLTPGIKTLTNEECNAKYREAWGKEEKKYLDALQDLEKTLQDTKDALDAQRIEYTNELAAQALQFEEEAKSTSNGKITLIACALQNKAQNDKLESQIAKLERDVAEAVAAHDQMEARLEGYKRLDANERTQLEKLRSQVTQLESDLEAAKTTSSQVANTDGLLTEEECADKNKAETDKLQANINRLKQLLDAARQVVPDPDDSKTLRQRIAELDSELEGFKNQVKYQEDELKARGLLQEEKDELEECNAEVKKLKREIKYLNEASEPLTEKITELEECNEEVKKLKATIKDLNEASGPLTEKIAELEKEIEGLKDTLTRASRNIEFLQRINAQTNENLQKSQQKEIDATTDLEDATVAFNDMVDRLNAANREADKWGQAYEAMKIAVAQREEDLVKLEHKEEDDQAKHGQQLNEMSALVAKLKQELQDLAAKSENDQLIEITRKLEEARTQFALKEWELKEEMEANKEALKEIKKQKRIQSNARDKADDTFVELYGRLAIKEGTIASAMQTIEQTRAAISESEKEVARLQAKITELEAQLAAAKAASDGSSSDGDESEIVKAANEEIDRLRAQIADLQKKLAGSGPSGPPDNKPLDDCNDEVKQLNLEIEDLVRKLQQAERDIIALGAKKTSNQAAPDNWAEIVDDLELKIADLEAQLNTRILKTNRLQTELSGLERKLREEQDDNKNKQAAIDTRNGLVAYLEAEIKDLKSQKSALVSHLATIDQTALDDCNAEVARLQAILDEQSSSDNSLFKSLKAEIGGPDLESVIADLRSQVADAERELASSPTEDLSRAKDEIARLQLHVAELSEFEGQVVGLKNHIDQLSNEIVRLQKVIKRLTVEEGKLVTAQNQVQRLASEVARLKKELAAAKAATSSAANATALQQCNETVARLERELAAEKANTPDAKDVQKINSVVARVEAEVARLEKELAAAKTSAAGSPDAKALQKCTSEVERLEAELTASQDELAVEKAKPTTSPLDADALQQCNETVARLERELSAAKGNASESSDAKALPNCVSEVSRLEAELSASQGNLAKFTKHLQSAHARVDELTTINEGLQAAVANGSSAEIKKLKAEIKRLQDENLDLQEDEDTLERAQLQIDYLKDLLANLYLPDGSSAIALQRCTEEIERLRAQITALNQQIEILNNRSGSPEPVAVEEVEKLRAVAAREKRRYDEQKRRLEAYRDQNRRTDALTRVHQLLLDQANIPFPALGSDGKFSPPRSPSHSTARKKTNKMMIDEPEPLTDPPIAPAHDPNDPVYSIQEVELAILRARTELNFIISLRAQTGFVEGDLQTAIQASTTALEMVSSFSPQATQEERLGFTAEANFWNFLILYYSDDHIAAAEVLREADRYRAHLLEEEREAVSEWVAYDTLPIVAKTREGYGGGGRKRRTASGSSAGSGLSARIVKKPKKAKKDKGKAKATGSDIENEDAKKSSKGKKDKKPKKDGKAKKEKTAKAEKLPSDDGREPSSDEEKLLTDADLGFRVAVLQHRR</sequence>
<feature type="coiled-coil region" evidence="1">
    <location>
        <begin position="999"/>
        <end position="1110"/>
    </location>
</feature>
<feature type="compositionally biased region" description="Basic and acidic residues" evidence="2">
    <location>
        <begin position="69"/>
        <end position="84"/>
    </location>
</feature>
<feature type="compositionally biased region" description="Low complexity" evidence="2">
    <location>
        <begin position="2455"/>
        <end position="2467"/>
    </location>
</feature>
<feature type="region of interest" description="Disordered" evidence="2">
    <location>
        <begin position="2442"/>
        <end position="2545"/>
    </location>
</feature>
<dbReference type="Proteomes" id="UP000184330">
    <property type="component" value="Unassembled WGS sequence"/>
</dbReference>
<feature type="compositionally biased region" description="Pro residues" evidence="2">
    <location>
        <begin position="236"/>
        <end position="245"/>
    </location>
</feature>
<dbReference type="STRING" id="576137.A0A1L7X6K8"/>
<feature type="coiled-coil region" evidence="1">
    <location>
        <begin position="628"/>
        <end position="812"/>
    </location>
</feature>
<feature type="coiled-coil region" evidence="1">
    <location>
        <begin position="856"/>
        <end position="966"/>
    </location>
</feature>
<accession>A0A1L7X6K8</accession>
<evidence type="ECO:0000256" key="1">
    <source>
        <dbReference type="SAM" id="Coils"/>
    </source>
</evidence>
<feature type="coiled-coil region" evidence="1">
    <location>
        <begin position="1866"/>
        <end position="2070"/>
    </location>
</feature>
<keyword evidence="4" id="KW-1185">Reference proteome</keyword>
<dbReference type="PANTHER" id="PTHR23159">
    <property type="entry name" value="CENTROSOMAL PROTEIN 2"/>
    <property type="match status" value="1"/>
</dbReference>
<dbReference type="Gene3D" id="1.10.287.1490">
    <property type="match status" value="4"/>
</dbReference>
<feature type="compositionally biased region" description="Polar residues" evidence="2">
    <location>
        <begin position="387"/>
        <end position="396"/>
    </location>
</feature>
<feature type="compositionally biased region" description="Basic and acidic residues" evidence="2">
    <location>
        <begin position="467"/>
        <end position="507"/>
    </location>
</feature>
<feature type="compositionally biased region" description="Basic and acidic residues" evidence="2">
    <location>
        <begin position="9"/>
        <end position="18"/>
    </location>
</feature>
<feature type="compositionally biased region" description="Low complexity" evidence="2">
    <location>
        <begin position="268"/>
        <end position="297"/>
    </location>
</feature>
<dbReference type="OrthoDB" id="4585038at2759"/>
<feature type="compositionally biased region" description="Polar residues" evidence="2">
    <location>
        <begin position="308"/>
        <end position="320"/>
    </location>
</feature>
<feature type="compositionally biased region" description="Basic residues" evidence="2">
    <location>
        <begin position="2497"/>
        <end position="2514"/>
    </location>
</feature>
<proteinExistence type="predicted"/>
<evidence type="ECO:0000313" key="4">
    <source>
        <dbReference type="Proteomes" id="UP000184330"/>
    </source>
</evidence>
<feature type="coiled-coil region" evidence="1">
    <location>
        <begin position="1140"/>
        <end position="1401"/>
    </location>
</feature>
<protein>
    <submittedName>
        <fullName evidence="3">Uncharacterized protein</fullName>
    </submittedName>
</protein>
<organism evidence="3 4">
    <name type="scientific">Phialocephala subalpina</name>
    <dbReference type="NCBI Taxonomy" id="576137"/>
    <lineage>
        <taxon>Eukaryota</taxon>
        <taxon>Fungi</taxon>
        <taxon>Dikarya</taxon>
        <taxon>Ascomycota</taxon>
        <taxon>Pezizomycotina</taxon>
        <taxon>Leotiomycetes</taxon>
        <taxon>Helotiales</taxon>
        <taxon>Mollisiaceae</taxon>
        <taxon>Phialocephala</taxon>
        <taxon>Phialocephala fortinii species complex</taxon>
    </lineage>
</organism>